<name>A0A166A406_METOA</name>
<dbReference type="PATRIC" id="fig|66851.6.peg.1615"/>
<comment type="caution">
    <text evidence="1">The sequence shown here is derived from an EMBL/GenBank/DDBJ whole genome shotgun (WGS) entry which is preliminary data.</text>
</comment>
<gene>
    <name evidence="1" type="ORF">MBORA_14890</name>
</gene>
<reference evidence="2" key="1">
    <citation type="journal article" date="2016" name="Genome Announc.">
        <title>Draft Genome Sequences of Methanobrevibacter curvatus DSM11111, Methanobrevibacter cuticularis DSM11139, Methanobrevibacter filiformis DSM11501, and Methanobrevibacter oralis DSM7256.</title>
        <authorList>
            <person name="Poehlein A."/>
            <person name="Seedorf H."/>
        </authorList>
    </citation>
    <scope>NUCLEOTIDE SEQUENCE [LARGE SCALE GENOMIC DNA]</scope>
    <source>
        <strain evidence="2">DSM 7256 / JCM 30027 / ZR</strain>
    </source>
</reference>
<keyword evidence="2" id="KW-1185">Reference proteome</keyword>
<dbReference type="EMBL" id="LWMU01000087">
    <property type="protein sequence ID" value="KZX11534.1"/>
    <property type="molecule type" value="Genomic_DNA"/>
</dbReference>
<dbReference type="STRING" id="66851.MBORA_14890"/>
<evidence type="ECO:0000313" key="1">
    <source>
        <dbReference type="EMBL" id="KZX11534.1"/>
    </source>
</evidence>
<sequence length="117" mass="13137">MRMNVHGNETYHSLFRYICSIQLPGVEELALSLSGVKINHSSLDIFNILSNSSSFNVSTKDNVSTISIDGLNNTYIVVDHNDGIARVLVCENGFEFKGVVSELGFFLLSWRFNKEFN</sequence>
<dbReference type="AlphaFoldDB" id="A0A166A406"/>
<dbReference type="RefSeq" id="WP_156482704.1">
    <property type="nucleotide sequence ID" value="NZ_CAJVUI010000002.1"/>
</dbReference>
<dbReference type="Proteomes" id="UP000077428">
    <property type="component" value="Unassembled WGS sequence"/>
</dbReference>
<organism evidence="1 2">
    <name type="scientific">Methanobrevibacter oralis</name>
    <dbReference type="NCBI Taxonomy" id="66851"/>
    <lineage>
        <taxon>Archaea</taxon>
        <taxon>Methanobacteriati</taxon>
        <taxon>Methanobacteriota</taxon>
        <taxon>Methanomada group</taxon>
        <taxon>Methanobacteria</taxon>
        <taxon>Methanobacteriales</taxon>
        <taxon>Methanobacteriaceae</taxon>
        <taxon>Methanobrevibacter</taxon>
    </lineage>
</organism>
<evidence type="ECO:0000313" key="2">
    <source>
        <dbReference type="Proteomes" id="UP000077428"/>
    </source>
</evidence>
<accession>A0A166A406</accession>
<protein>
    <submittedName>
        <fullName evidence="1">Uncharacterized protein</fullName>
    </submittedName>
</protein>
<proteinExistence type="predicted"/>